<evidence type="ECO:0008006" key="3">
    <source>
        <dbReference type="Google" id="ProtNLM"/>
    </source>
</evidence>
<gene>
    <name evidence="2" type="ORF">GALL_96850</name>
</gene>
<comment type="caution">
    <text evidence="2">The sequence shown here is derived from an EMBL/GenBank/DDBJ whole genome shotgun (WGS) entry which is preliminary data.</text>
</comment>
<evidence type="ECO:0000256" key="1">
    <source>
        <dbReference type="SAM" id="Phobius"/>
    </source>
</evidence>
<dbReference type="AlphaFoldDB" id="A0A1J5SVU6"/>
<proteinExistence type="predicted"/>
<feature type="transmembrane region" description="Helical" evidence="1">
    <location>
        <begin position="334"/>
        <end position="354"/>
    </location>
</feature>
<name>A0A1J5SVU6_9ZZZZ</name>
<dbReference type="EMBL" id="MLJW01000033">
    <property type="protein sequence ID" value="OIR08184.1"/>
    <property type="molecule type" value="Genomic_DNA"/>
</dbReference>
<feature type="transmembrane region" description="Helical" evidence="1">
    <location>
        <begin position="31"/>
        <end position="50"/>
    </location>
</feature>
<protein>
    <recommendedName>
        <fullName evidence="3">Glycosyltransferase RgtA/B/C/D-like domain-containing protein</fullName>
    </recommendedName>
</protein>
<evidence type="ECO:0000313" key="2">
    <source>
        <dbReference type="EMBL" id="OIR08184.1"/>
    </source>
</evidence>
<sequence>MNRLSQTTPGLRKPDANPARRLGRLFRRYRWAPVLIALTAALLGFVSRFHSPHTGFTSLLLIGDELTPSKALLDQHPYVFKGTNGYDGQAYVQIALDPLLRNPGLVRSVDALGYRARRIFIPACAWLAGLGHPAWIVQAYALSNVFSWLLLGILLLHWLPPDSPQNVFRWAGILFTHGLCTSLRCSLTDGPGLTLLALGILFLETGRLRGALGTFAATILSRETYVLNTAAALIPDRLRDLRAWRRAAWLTFLTVLPLLVWMAYVRFETGAPRAEGARNFEWPGLGYLHRWHELLSGSDGRQFLLDFRVVGILSQVALTVQFLCIVLRPQPRNAWWRVGAVSALLGCVLGPAVWEGFPGAALRVLLPMTVAFNLLLPRGRRWIPLLLIGNLTLLGGLGELRDAPVFSAEWQGERGAIYATSLDVGHGWYYAESNQKQTWRWCRGTGELVFTNHGTTPTEISLSGRLSALSPRSVVLRRGNTILWRSATFKRVIPFHTPTLVIPPGVTRLELSSDQPLVKASPTDSRLVSFAVYDLSVRVQPAP</sequence>
<keyword evidence="1" id="KW-0472">Membrane</keyword>
<feature type="transmembrane region" description="Helical" evidence="1">
    <location>
        <begin position="135"/>
        <end position="159"/>
    </location>
</feature>
<keyword evidence="1" id="KW-0812">Transmembrane</keyword>
<organism evidence="2">
    <name type="scientific">mine drainage metagenome</name>
    <dbReference type="NCBI Taxonomy" id="410659"/>
    <lineage>
        <taxon>unclassified sequences</taxon>
        <taxon>metagenomes</taxon>
        <taxon>ecological metagenomes</taxon>
    </lineage>
</organism>
<feature type="transmembrane region" description="Helical" evidence="1">
    <location>
        <begin position="247"/>
        <end position="264"/>
    </location>
</feature>
<reference evidence="2" key="1">
    <citation type="submission" date="2016-10" db="EMBL/GenBank/DDBJ databases">
        <title>Sequence of Gallionella enrichment culture.</title>
        <authorList>
            <person name="Poehlein A."/>
            <person name="Muehling M."/>
            <person name="Daniel R."/>
        </authorList>
    </citation>
    <scope>NUCLEOTIDE SEQUENCE</scope>
</reference>
<accession>A0A1J5SVU6</accession>
<feature type="transmembrane region" description="Helical" evidence="1">
    <location>
        <begin position="307"/>
        <end position="327"/>
    </location>
</feature>
<keyword evidence="1" id="KW-1133">Transmembrane helix</keyword>